<reference evidence="1 2" key="1">
    <citation type="journal article" date="2022" name="Genome Biol. Evol.">
        <title>The Spruce Budworm Genome: Reconstructing the Evolutionary History of Antifreeze Proteins.</title>
        <authorList>
            <person name="Beliveau C."/>
            <person name="Gagne P."/>
            <person name="Picq S."/>
            <person name="Vernygora O."/>
            <person name="Keeling C.I."/>
            <person name="Pinkney K."/>
            <person name="Doucet D."/>
            <person name="Wen F."/>
            <person name="Johnston J.S."/>
            <person name="Maaroufi H."/>
            <person name="Boyle B."/>
            <person name="Laroche J."/>
            <person name="Dewar K."/>
            <person name="Juretic N."/>
            <person name="Blackburn G."/>
            <person name="Nisole A."/>
            <person name="Brunet B."/>
            <person name="Brandao M."/>
            <person name="Lumley L."/>
            <person name="Duan J."/>
            <person name="Quan G."/>
            <person name="Lucarotti C.J."/>
            <person name="Roe A.D."/>
            <person name="Sperling F.A.H."/>
            <person name="Levesque R.C."/>
            <person name="Cusson M."/>
        </authorList>
    </citation>
    <scope>NUCLEOTIDE SEQUENCE [LARGE SCALE GENOMIC DNA]</scope>
    <source>
        <strain evidence="1">Glfc:IPQL:Cfum</strain>
    </source>
</reference>
<dbReference type="Proteomes" id="UP001064048">
    <property type="component" value="Chromosome 25"/>
</dbReference>
<proteinExistence type="predicted"/>
<evidence type="ECO:0000313" key="2">
    <source>
        <dbReference type="Proteomes" id="UP001064048"/>
    </source>
</evidence>
<accession>A0ACC0JFW7</accession>
<organism evidence="1 2">
    <name type="scientific">Choristoneura fumiferana</name>
    <name type="common">Spruce budworm moth</name>
    <name type="synonym">Archips fumiferana</name>
    <dbReference type="NCBI Taxonomy" id="7141"/>
    <lineage>
        <taxon>Eukaryota</taxon>
        <taxon>Metazoa</taxon>
        <taxon>Ecdysozoa</taxon>
        <taxon>Arthropoda</taxon>
        <taxon>Hexapoda</taxon>
        <taxon>Insecta</taxon>
        <taxon>Pterygota</taxon>
        <taxon>Neoptera</taxon>
        <taxon>Endopterygota</taxon>
        <taxon>Lepidoptera</taxon>
        <taxon>Glossata</taxon>
        <taxon>Ditrysia</taxon>
        <taxon>Tortricoidea</taxon>
        <taxon>Tortricidae</taxon>
        <taxon>Tortricinae</taxon>
        <taxon>Choristoneura</taxon>
    </lineage>
</organism>
<name>A0ACC0JFW7_CHOFU</name>
<sequence>MGLSGAHKLRVSRWPAKAVKGKAQTPAPLKTPPTKALKIVTPRTAAVVLTIKEGATISYSEVLVKARTSIKLADVGLESVKVRTTMTGSKMLEVGGENPEASADRLAEKLQAAVGDSVDVTRPTKLAELKISGMDETVSREEIAGVLAAIGRCTPEVVKVGTIRAGPWGQASALIRCPAVAAKAIAKEGKVVLGWSTATIKPVEALPMRCYKCMALGHTRALCPSEADHGAKCFRCGKEGHLAAACEATPKCAVCAQAGRSHAHVMGGPKCCPPRSKVRPPRPGPYPTVAASWPTYDLTYLVPSHPNWVGDTEGSVGVVVPTAGLHRLSLRERGAGYTAANWGEVVIIGVYFSPNRPFREFERFLGALEPVVRRASPSQVVLMGDFNAKCAAWGSPVTDTRGALLRDWAASVGLVLQNIGRADTCVRQQGGSIVDLTFTTPAIGARVSQWRVLEEMETLSDHLYIRCRISKAPLGSRARVADGRGGAFPRWVLSRLDRDRAEEAAVVQAWAADPPQSLGVEERAVKFRRDLTAICNAGMPRAKKFAPREGVYWWSQDLADLRIASDAARRAFTRCRRRRIRLPGEEERLLEALRAAKKAFSAAISRAKDAAYTEFLSTLDAYPWDARTEWCGQN</sequence>
<dbReference type="EMBL" id="CM046125">
    <property type="protein sequence ID" value="KAI8422962.1"/>
    <property type="molecule type" value="Genomic_DNA"/>
</dbReference>
<gene>
    <name evidence="1" type="ORF">MSG28_014058</name>
</gene>
<comment type="caution">
    <text evidence="1">The sequence shown here is derived from an EMBL/GenBank/DDBJ whole genome shotgun (WGS) entry which is preliminary data.</text>
</comment>
<protein>
    <submittedName>
        <fullName evidence="1">Uncharacterized protein</fullName>
    </submittedName>
</protein>
<keyword evidence="2" id="KW-1185">Reference proteome</keyword>
<evidence type="ECO:0000313" key="1">
    <source>
        <dbReference type="EMBL" id="KAI8422962.1"/>
    </source>
</evidence>